<dbReference type="GO" id="GO:0016787">
    <property type="term" value="F:hydrolase activity"/>
    <property type="evidence" value="ECO:0007669"/>
    <property type="project" value="UniProtKB-KW"/>
</dbReference>
<feature type="compositionally biased region" description="Pro residues" evidence="7">
    <location>
        <begin position="849"/>
        <end position="865"/>
    </location>
</feature>
<proteinExistence type="predicted"/>
<dbReference type="SUPFAM" id="SSF52540">
    <property type="entry name" value="P-loop containing nucleoside triphosphate hydrolases"/>
    <property type="match status" value="1"/>
</dbReference>
<dbReference type="InterPro" id="IPR041677">
    <property type="entry name" value="DNA2/NAM7_AAA_11"/>
</dbReference>
<dbReference type="SMART" id="SM00487">
    <property type="entry name" value="DEXDc"/>
    <property type="match status" value="1"/>
</dbReference>
<evidence type="ECO:0000256" key="7">
    <source>
        <dbReference type="SAM" id="MobiDB-lite"/>
    </source>
</evidence>
<feature type="domain" description="Helicase ATP-binding" evidence="8">
    <location>
        <begin position="503"/>
        <end position="1021"/>
    </location>
</feature>
<dbReference type="Pfam" id="PF13087">
    <property type="entry name" value="AAA_12"/>
    <property type="match status" value="1"/>
</dbReference>
<feature type="region of interest" description="Disordered" evidence="7">
    <location>
        <begin position="766"/>
        <end position="865"/>
    </location>
</feature>
<dbReference type="PANTHER" id="PTHR10887:SF495">
    <property type="entry name" value="HELICASE SENATAXIN ISOFORM X1-RELATED"/>
    <property type="match status" value="1"/>
</dbReference>
<dbReference type="CDD" id="cd18808">
    <property type="entry name" value="SF1_C_Upf1"/>
    <property type="match status" value="1"/>
</dbReference>
<dbReference type="AlphaFoldDB" id="A0A6A4Y1A0"/>
<dbReference type="GO" id="GO:0005694">
    <property type="term" value="C:chromosome"/>
    <property type="evidence" value="ECO:0007669"/>
    <property type="project" value="UniProtKB-ARBA"/>
</dbReference>
<name>A0A6A4Y1A0_9STRA</name>
<dbReference type="GO" id="GO:0003678">
    <property type="term" value="F:DNA helicase activity"/>
    <property type="evidence" value="ECO:0007669"/>
    <property type="project" value="UniProtKB-EC"/>
</dbReference>
<dbReference type="CDD" id="cd18042">
    <property type="entry name" value="DEXXQc_SETX"/>
    <property type="match status" value="1"/>
</dbReference>
<dbReference type="FunFam" id="3.40.50.300:FF:000326">
    <property type="entry name" value="P-loop containing nucleoside triphosphate hydrolase"/>
    <property type="match status" value="1"/>
</dbReference>
<dbReference type="InterPro" id="IPR045055">
    <property type="entry name" value="DNA2/NAM7-like"/>
</dbReference>
<dbReference type="Gene3D" id="3.40.50.300">
    <property type="entry name" value="P-loop containing nucleotide triphosphate hydrolases"/>
    <property type="match status" value="3"/>
</dbReference>
<evidence type="ECO:0000256" key="5">
    <source>
        <dbReference type="ARBA" id="ARBA00048432"/>
    </source>
</evidence>
<comment type="catalytic activity">
    <reaction evidence="5">
        <text>ATP + H2O = ADP + phosphate + H(+)</text>
        <dbReference type="Rhea" id="RHEA:13065"/>
        <dbReference type="ChEBI" id="CHEBI:15377"/>
        <dbReference type="ChEBI" id="CHEBI:15378"/>
        <dbReference type="ChEBI" id="CHEBI:30616"/>
        <dbReference type="ChEBI" id="CHEBI:43474"/>
        <dbReference type="ChEBI" id="CHEBI:456216"/>
        <dbReference type="EC" id="3.6.4.12"/>
    </reaction>
    <physiologicalReaction direction="left-to-right" evidence="5">
        <dbReference type="Rhea" id="RHEA:13066"/>
    </physiologicalReaction>
</comment>
<feature type="compositionally biased region" description="Basic residues" evidence="7">
    <location>
        <begin position="20"/>
        <end position="29"/>
    </location>
</feature>
<evidence type="ECO:0000256" key="1">
    <source>
        <dbReference type="ARBA" id="ARBA00022741"/>
    </source>
</evidence>
<keyword evidence="3" id="KW-0347">Helicase</keyword>
<gene>
    <name evidence="9" type="ORF">As57867_018918</name>
</gene>
<keyword evidence="4" id="KW-0067">ATP-binding</keyword>
<feature type="region of interest" description="Disordered" evidence="7">
    <location>
        <begin position="1"/>
        <end position="263"/>
    </location>
</feature>
<dbReference type="InterPro" id="IPR047187">
    <property type="entry name" value="SF1_C_Upf1"/>
</dbReference>
<dbReference type="OrthoDB" id="6513042at2759"/>
<dbReference type="InterPro" id="IPR027417">
    <property type="entry name" value="P-loop_NTPase"/>
</dbReference>
<dbReference type="Pfam" id="PF13086">
    <property type="entry name" value="AAA_11"/>
    <property type="match status" value="2"/>
</dbReference>
<dbReference type="InterPro" id="IPR041679">
    <property type="entry name" value="DNA2/NAM7-like_C"/>
</dbReference>
<feature type="compositionally biased region" description="Pro residues" evidence="7">
    <location>
        <begin position="148"/>
        <end position="157"/>
    </location>
</feature>
<dbReference type="GO" id="GO:0005524">
    <property type="term" value="F:ATP binding"/>
    <property type="evidence" value="ECO:0007669"/>
    <property type="project" value="UniProtKB-KW"/>
</dbReference>
<feature type="coiled-coil region" evidence="6">
    <location>
        <begin position="645"/>
        <end position="672"/>
    </location>
</feature>
<dbReference type="EMBL" id="VJMH01006435">
    <property type="protein sequence ID" value="KAF0689563.1"/>
    <property type="molecule type" value="Genomic_DNA"/>
</dbReference>
<evidence type="ECO:0000256" key="4">
    <source>
        <dbReference type="ARBA" id="ARBA00022840"/>
    </source>
</evidence>
<feature type="region of interest" description="Disordered" evidence="7">
    <location>
        <begin position="1236"/>
        <end position="1271"/>
    </location>
</feature>
<reference evidence="9" key="1">
    <citation type="submission" date="2019-06" db="EMBL/GenBank/DDBJ databases">
        <title>Genomics analysis of Aphanomyces spp. identifies a new class of oomycete effector associated with host adaptation.</title>
        <authorList>
            <person name="Gaulin E."/>
        </authorList>
    </citation>
    <scope>NUCLEOTIDE SEQUENCE</scope>
    <source>
        <strain evidence="9">CBS 578.67</strain>
    </source>
</reference>
<accession>A0A6A4Y1A0</accession>
<feature type="compositionally biased region" description="Low complexity" evidence="7">
    <location>
        <begin position="187"/>
        <end position="198"/>
    </location>
</feature>
<evidence type="ECO:0000256" key="3">
    <source>
        <dbReference type="ARBA" id="ARBA00022806"/>
    </source>
</evidence>
<evidence type="ECO:0000259" key="8">
    <source>
        <dbReference type="SMART" id="SM00487"/>
    </source>
</evidence>
<comment type="caution">
    <text evidence="9">The sequence shown here is derived from an EMBL/GenBank/DDBJ whole genome shotgun (WGS) entry which is preliminary data.</text>
</comment>
<feature type="compositionally biased region" description="Acidic residues" evidence="7">
    <location>
        <begin position="766"/>
        <end position="783"/>
    </location>
</feature>
<feature type="compositionally biased region" description="Polar residues" evidence="7">
    <location>
        <begin position="252"/>
        <end position="263"/>
    </location>
</feature>
<feature type="compositionally biased region" description="Basic residues" evidence="7">
    <location>
        <begin position="1252"/>
        <end position="1271"/>
    </location>
</feature>
<feature type="non-terminal residue" evidence="9">
    <location>
        <position position="1271"/>
    </location>
</feature>
<keyword evidence="1" id="KW-0547">Nucleotide-binding</keyword>
<dbReference type="InterPro" id="IPR014001">
    <property type="entry name" value="Helicase_ATP-bd"/>
</dbReference>
<dbReference type="PANTHER" id="PTHR10887">
    <property type="entry name" value="DNA2/NAM7 HELICASE FAMILY"/>
    <property type="match status" value="1"/>
</dbReference>
<organism evidence="9">
    <name type="scientific">Aphanomyces stellatus</name>
    <dbReference type="NCBI Taxonomy" id="120398"/>
    <lineage>
        <taxon>Eukaryota</taxon>
        <taxon>Sar</taxon>
        <taxon>Stramenopiles</taxon>
        <taxon>Oomycota</taxon>
        <taxon>Saprolegniomycetes</taxon>
        <taxon>Saprolegniales</taxon>
        <taxon>Verrucalvaceae</taxon>
        <taxon>Aphanomyces</taxon>
    </lineage>
</organism>
<keyword evidence="2" id="KW-0378">Hydrolase</keyword>
<feature type="compositionally biased region" description="Basic and acidic residues" evidence="7">
    <location>
        <begin position="9"/>
        <end position="19"/>
    </location>
</feature>
<keyword evidence="6" id="KW-0175">Coiled coil</keyword>
<feature type="region of interest" description="Disordered" evidence="7">
    <location>
        <begin position="687"/>
        <end position="714"/>
    </location>
</feature>
<evidence type="ECO:0000256" key="2">
    <source>
        <dbReference type="ARBA" id="ARBA00022801"/>
    </source>
</evidence>
<feature type="compositionally biased region" description="Acidic residues" evidence="7">
    <location>
        <begin position="790"/>
        <end position="799"/>
    </location>
</feature>
<protein>
    <recommendedName>
        <fullName evidence="8">Helicase ATP-binding domain-containing protein</fullName>
    </recommendedName>
</protein>
<sequence>MRKSARQMVRNEPRAEQRQHLQRALRAQKRGLDAADEEDEVEWDPDDEDEASSTSEEGESPTHTSRQPRALPSRGSRKRPLDATTQDADDEGMATRLARKAREHNSYGAPTTFNPKDPRQRRMIPPPMKEEPKQEKNPKDPRQRRPPPRASPEPENPAPASVLKDGKVALPIDTDTSDEDEELNLMQVVQKPKAPVVKSILKRSAPAPAPQEDAAPPPPQPRGNGVGTGWAGMQAKAQNKPAVTLHKRPNRQRQTNLNLRPAKSSTSALSQFYEDIMDWDFGDALVKENSFQGGPNKPADGATEPKLQVPSNFESYGSYFDVWKPLAVEEVKAQAINGISSDLPPAIPVVAAANVFTSGVTTLKVSLMPNKAANPSRKQIAALDDFRKDDLILLSTDNTYLTRRMKKNADAIVDSFGMLAVVDTQKQSREGLVAVVTAKRWRDLKTDAPLFAFKISNLVTSFREFRALCQCREYKLMPQLLSGQAQPPTMRLDTLGAAYIQWLRNTFNESQQEAITAAATSIGFTLIKGPPGTGKTTTLKGLLNSLHLREYNRYYNAVLDVARKSDHETSKAWAAIGDEKPHILVAAPSNIAVDNIIAKIIEEGFCDGEGRQYFPNIIRVGRGANLNVKSIVLENMVEAISSQPLEQIEMRCRQLQHELATVQNDAVLLRNEFRAIIQWIHDLVEDAKNPPPPSIDPENAPDDVPPPIMDQGTSLDDFDAEAQSASSGGGFITYRSDSEDESAAVPFSVDEMARPAPMAAYAMDDDDEVDEPLPNMDDDEVDEPFVRSDDVDEPEEDEPLPIQPVDDQDDDVPPPPPPYDDLSASPSPPLEEGECSDAEPAPLPIASDPVPPPPPASAPPSAPPPPVVEEVIIDYNSYKPYKDMAQRINLCLERFHSLKLELQRYAMVKRSLEAHGRVVKETQDSLESSFLESAHIVFTTLSSAGHRALDDSTNYDILVIDEAAQAVELSTIIPMRFGSRQCVLVGDPQQLSATVFSRTSAQSLYERSLFERLESCGHPVHMLRTQYRSHPVISTFPRHYFYGGLLQDGDNVRQPSYTKPYHALAPAFQPLVFWNLVHSREGMSSMSRSNPMETKLAVNLYLTLRNSCPPDAIRGKVGVITPYAAQMDELKRAFTEACQGDYNQDVEINTVDGYQGREKDIIILSTVRSDPRKGVGFLNDIRRMNVALTRAKYACYVIGSEVALQNSTPWAALLDHTRVTGCMVNVQDPQQNLFQLAPMPPGPPRGVVGRSPRNRGRSPPHRRGGGGRGRG</sequence>
<evidence type="ECO:0000313" key="9">
    <source>
        <dbReference type="EMBL" id="KAF0689563.1"/>
    </source>
</evidence>
<feature type="compositionally biased region" description="Acidic residues" evidence="7">
    <location>
        <begin position="34"/>
        <end position="59"/>
    </location>
</feature>
<evidence type="ECO:0000256" key="6">
    <source>
        <dbReference type="SAM" id="Coils"/>
    </source>
</evidence>
<feature type="compositionally biased region" description="Basic and acidic residues" evidence="7">
    <location>
        <begin position="128"/>
        <end position="143"/>
    </location>
</feature>